<dbReference type="InterPro" id="IPR000412">
    <property type="entry name" value="ABC_2_transport"/>
</dbReference>
<evidence type="ECO:0000259" key="7">
    <source>
        <dbReference type="PROSITE" id="PS51012"/>
    </source>
</evidence>
<comment type="similarity">
    <text evidence="6">Belongs to the ABC-2 integral membrane protein family.</text>
</comment>
<name>A0A193CC36_AMYOR</name>
<dbReference type="STRING" id="31958.SD37_21605"/>
<evidence type="ECO:0000256" key="5">
    <source>
        <dbReference type="ARBA" id="ARBA00023251"/>
    </source>
</evidence>
<comment type="subcellular location">
    <subcellularLocation>
        <location evidence="6">Cell membrane</location>
        <topology evidence="6">Multi-pass membrane protein</topology>
    </subcellularLocation>
    <subcellularLocation>
        <location evidence="1">Membrane</location>
        <topology evidence="1">Multi-pass membrane protein</topology>
    </subcellularLocation>
</comment>
<organism evidence="8 9">
    <name type="scientific">Amycolatopsis orientalis</name>
    <name type="common">Nocardia orientalis</name>
    <dbReference type="NCBI Taxonomy" id="31958"/>
    <lineage>
        <taxon>Bacteria</taxon>
        <taxon>Bacillati</taxon>
        <taxon>Actinomycetota</taxon>
        <taxon>Actinomycetes</taxon>
        <taxon>Pseudonocardiales</taxon>
        <taxon>Pseudonocardiaceae</taxon>
        <taxon>Amycolatopsis</taxon>
    </lineage>
</organism>
<dbReference type="GO" id="GO:0043190">
    <property type="term" value="C:ATP-binding cassette (ABC) transporter complex"/>
    <property type="evidence" value="ECO:0007669"/>
    <property type="project" value="InterPro"/>
</dbReference>
<evidence type="ECO:0000256" key="1">
    <source>
        <dbReference type="ARBA" id="ARBA00004141"/>
    </source>
</evidence>
<dbReference type="PANTHER" id="PTHR43229:SF2">
    <property type="entry name" value="NODULATION PROTEIN J"/>
    <property type="match status" value="1"/>
</dbReference>
<feature type="transmembrane region" description="Helical" evidence="6">
    <location>
        <begin position="85"/>
        <end position="118"/>
    </location>
</feature>
<keyword evidence="4 6" id="KW-0472">Membrane</keyword>
<sequence>MMLLRDVIVTGRQLGSFAAQVLIQPFFMLFIFGHVLTAMGFVAPGFAQVLLPGIVALSGFLTAIQGTASPLVVDFSWTREIDDRLLAPAPVALVAIGKIVFGALRGLVAAVVMIPIGLLMLDGVSWNLAAWPLTIGLLALGCLSGASLGLVMGTLVSPSRIQLAFAVVLTPVMFTGSTQFPWHGLGGMRWYQVVCALNPLTYLSEGMRAHLSVSRIPSIPAGIDVLCLLLSILVFGAVGIWGFTRRARD</sequence>
<evidence type="ECO:0000313" key="9">
    <source>
        <dbReference type="Proteomes" id="UP000093695"/>
    </source>
</evidence>
<evidence type="ECO:0000313" key="8">
    <source>
        <dbReference type="EMBL" id="ANN21928.1"/>
    </source>
</evidence>
<feature type="transmembrane region" description="Helical" evidence="6">
    <location>
        <begin position="49"/>
        <end position="73"/>
    </location>
</feature>
<dbReference type="AlphaFoldDB" id="A0A193CC36"/>
<accession>A0A193CC36</accession>
<keyword evidence="5" id="KW-0046">Antibiotic resistance</keyword>
<dbReference type="Pfam" id="PF01061">
    <property type="entry name" value="ABC2_membrane"/>
    <property type="match status" value="1"/>
</dbReference>
<dbReference type="PROSITE" id="PS51012">
    <property type="entry name" value="ABC_TM2"/>
    <property type="match status" value="1"/>
</dbReference>
<feature type="domain" description="ABC transmembrane type-2" evidence="7">
    <location>
        <begin position="16"/>
        <end position="246"/>
    </location>
</feature>
<dbReference type="InterPro" id="IPR047817">
    <property type="entry name" value="ABC2_TM_bact-type"/>
</dbReference>
<keyword evidence="9" id="KW-1185">Reference proteome</keyword>
<dbReference type="eggNOG" id="COG0842">
    <property type="taxonomic scope" value="Bacteria"/>
</dbReference>
<dbReference type="KEGG" id="aori:SD37_21605"/>
<reference evidence="8 9" key="1">
    <citation type="journal article" date="2015" name="Genome Announc.">
        <title>Draft Genome Sequence of Norvancomycin-Producing Strain Amycolatopsis orientalis CPCC200066.</title>
        <authorList>
            <person name="Lei X."/>
            <person name="Yuan F."/>
            <person name="Shi Y."/>
            <person name="Li X."/>
            <person name="Wang L."/>
            <person name="Hong B."/>
        </authorList>
    </citation>
    <scope>NUCLEOTIDE SEQUENCE [LARGE SCALE GENOMIC DNA]</scope>
    <source>
        <strain evidence="8 9">B-37</strain>
    </source>
</reference>
<gene>
    <name evidence="8" type="ORF">SD37_21605</name>
</gene>
<dbReference type="InterPro" id="IPR051784">
    <property type="entry name" value="Nod_factor_ABC_transporter"/>
</dbReference>
<keyword evidence="6" id="KW-0813">Transport</keyword>
<dbReference type="GO" id="GO:0140359">
    <property type="term" value="F:ABC-type transporter activity"/>
    <property type="evidence" value="ECO:0007669"/>
    <property type="project" value="InterPro"/>
</dbReference>
<dbReference type="GO" id="GO:0046677">
    <property type="term" value="P:response to antibiotic"/>
    <property type="evidence" value="ECO:0007669"/>
    <property type="project" value="UniProtKB-KW"/>
</dbReference>
<keyword evidence="3 6" id="KW-1133">Transmembrane helix</keyword>
<protein>
    <recommendedName>
        <fullName evidence="6">Transport permease protein</fullName>
    </recommendedName>
</protein>
<feature type="transmembrane region" description="Helical" evidence="6">
    <location>
        <begin position="221"/>
        <end position="243"/>
    </location>
</feature>
<keyword evidence="6" id="KW-1003">Cell membrane</keyword>
<dbReference type="PIRSF" id="PIRSF006648">
    <property type="entry name" value="DrrB"/>
    <property type="match status" value="1"/>
</dbReference>
<keyword evidence="2 6" id="KW-0812">Transmembrane</keyword>
<feature type="transmembrane region" description="Helical" evidence="6">
    <location>
        <begin position="163"/>
        <end position="182"/>
    </location>
</feature>
<dbReference type="EMBL" id="CP016174">
    <property type="protein sequence ID" value="ANN21928.1"/>
    <property type="molecule type" value="Genomic_DNA"/>
</dbReference>
<feature type="transmembrane region" description="Helical" evidence="6">
    <location>
        <begin position="21"/>
        <end position="43"/>
    </location>
</feature>
<feature type="transmembrane region" description="Helical" evidence="6">
    <location>
        <begin position="130"/>
        <end position="151"/>
    </location>
</feature>
<dbReference type="InterPro" id="IPR013525">
    <property type="entry name" value="ABC2_TM"/>
</dbReference>
<dbReference type="PANTHER" id="PTHR43229">
    <property type="entry name" value="NODULATION PROTEIN J"/>
    <property type="match status" value="1"/>
</dbReference>
<dbReference type="Proteomes" id="UP000093695">
    <property type="component" value="Chromosome"/>
</dbReference>
<proteinExistence type="inferred from homology"/>
<evidence type="ECO:0000256" key="3">
    <source>
        <dbReference type="ARBA" id="ARBA00022989"/>
    </source>
</evidence>
<evidence type="ECO:0000256" key="2">
    <source>
        <dbReference type="ARBA" id="ARBA00022692"/>
    </source>
</evidence>
<evidence type="ECO:0000256" key="6">
    <source>
        <dbReference type="RuleBase" id="RU361157"/>
    </source>
</evidence>
<evidence type="ECO:0000256" key="4">
    <source>
        <dbReference type="ARBA" id="ARBA00023136"/>
    </source>
</evidence>